<dbReference type="RefSeq" id="WP_291680664.1">
    <property type="nucleotide sequence ID" value="NZ_JBHSLV010000017.1"/>
</dbReference>
<dbReference type="EMBL" id="JBHSLV010000017">
    <property type="protein sequence ID" value="MFC5392897.1"/>
    <property type="molecule type" value="Genomic_DNA"/>
</dbReference>
<evidence type="ECO:0000313" key="2">
    <source>
        <dbReference type="EMBL" id="MFC5392897.1"/>
    </source>
</evidence>
<accession>A0ABW0H943</accession>
<feature type="signal peptide" evidence="1">
    <location>
        <begin position="1"/>
        <end position="24"/>
    </location>
</feature>
<reference evidence="3" key="1">
    <citation type="journal article" date="2019" name="Int. J. Syst. Evol. Microbiol.">
        <title>The Global Catalogue of Microorganisms (GCM) 10K type strain sequencing project: providing services to taxonomists for standard genome sequencing and annotation.</title>
        <authorList>
            <consortium name="The Broad Institute Genomics Platform"/>
            <consortium name="The Broad Institute Genome Sequencing Center for Infectious Disease"/>
            <person name="Wu L."/>
            <person name="Ma J."/>
        </authorList>
    </citation>
    <scope>NUCLEOTIDE SEQUENCE [LARGE SCALE GENOMIC DNA]</scope>
    <source>
        <strain evidence="3">CGMCC 1.16326</strain>
    </source>
</reference>
<evidence type="ECO:0000313" key="3">
    <source>
        <dbReference type="Proteomes" id="UP001596104"/>
    </source>
</evidence>
<feature type="chain" id="PRO_5046360193" evidence="1">
    <location>
        <begin position="25"/>
        <end position="83"/>
    </location>
</feature>
<proteinExistence type="predicted"/>
<comment type="caution">
    <text evidence="2">The sequence shown here is derived from an EMBL/GenBank/DDBJ whole genome shotgun (WGS) entry which is preliminary data.</text>
</comment>
<dbReference type="Proteomes" id="UP001596104">
    <property type="component" value="Unassembled WGS sequence"/>
</dbReference>
<organism evidence="2 3">
    <name type="scientific">Bosea vestrisii</name>
    <dbReference type="NCBI Taxonomy" id="151416"/>
    <lineage>
        <taxon>Bacteria</taxon>
        <taxon>Pseudomonadati</taxon>
        <taxon>Pseudomonadota</taxon>
        <taxon>Alphaproteobacteria</taxon>
        <taxon>Hyphomicrobiales</taxon>
        <taxon>Boseaceae</taxon>
        <taxon>Bosea</taxon>
    </lineage>
</organism>
<name>A0ABW0H943_9HYPH</name>
<gene>
    <name evidence="2" type="ORF">ACFPPC_09655</name>
</gene>
<sequence>MKFGLGALLASAVISALSFGPAGAQQKKTVPAMEAGINPQCAQVNNKRGCTCALETGGTLANGQWRYSNSRTYSDCMTKKGWL</sequence>
<protein>
    <submittedName>
        <fullName evidence="2">Uncharacterized protein</fullName>
    </submittedName>
</protein>
<evidence type="ECO:0000256" key="1">
    <source>
        <dbReference type="SAM" id="SignalP"/>
    </source>
</evidence>
<keyword evidence="3" id="KW-1185">Reference proteome</keyword>
<keyword evidence="1" id="KW-0732">Signal</keyword>